<evidence type="ECO:0000313" key="2">
    <source>
        <dbReference type="Proteomes" id="UP000709295"/>
    </source>
</evidence>
<proteinExistence type="predicted"/>
<evidence type="ECO:0000313" key="1">
    <source>
        <dbReference type="EMBL" id="KAG6961318.1"/>
    </source>
</evidence>
<organism evidence="1 2">
    <name type="scientific">Phytophthora aleatoria</name>
    <dbReference type="NCBI Taxonomy" id="2496075"/>
    <lineage>
        <taxon>Eukaryota</taxon>
        <taxon>Sar</taxon>
        <taxon>Stramenopiles</taxon>
        <taxon>Oomycota</taxon>
        <taxon>Peronosporomycetes</taxon>
        <taxon>Peronosporales</taxon>
        <taxon>Peronosporaceae</taxon>
        <taxon>Phytophthora</taxon>
    </lineage>
</organism>
<keyword evidence="2" id="KW-1185">Reference proteome</keyword>
<name>A0A8J5MFH8_9STRA</name>
<accession>A0A8J5MFH8</accession>
<protein>
    <submittedName>
        <fullName evidence="1">Uncharacterized protein</fullName>
    </submittedName>
</protein>
<comment type="caution">
    <text evidence="1">The sequence shown here is derived from an EMBL/GenBank/DDBJ whole genome shotgun (WGS) entry which is preliminary data.</text>
</comment>
<dbReference type="Proteomes" id="UP000709295">
    <property type="component" value="Unassembled WGS sequence"/>
</dbReference>
<dbReference type="EMBL" id="JAENGY010000512">
    <property type="protein sequence ID" value="KAG6961318.1"/>
    <property type="molecule type" value="Genomic_DNA"/>
</dbReference>
<gene>
    <name evidence="1" type="ORF">JG688_00009167</name>
</gene>
<dbReference type="AlphaFoldDB" id="A0A8J5MFH8"/>
<sequence length="189" mass="21028">MVEATVVVKLAIDTASALTARLQLRYPALKTAEDVAVIVMENAPKDYMKKMANAVTDFCMLIMDFMSVGSTLASFTSAIPTRARTKLVLRDGFFGETYGEERTPQYVPPDPSNMVFSCCSSCRCYITRSSRQRLLRAPDTIHPGWSALLWHRWMNTSRRGRLQCLLCLRASAGLSLLLHSKGILDSLAT</sequence>
<reference evidence="1" key="1">
    <citation type="submission" date="2021-01" db="EMBL/GenBank/DDBJ databases">
        <title>Phytophthora aleatoria, a newly-described species from Pinus radiata is distinct from Phytophthora cactorum isolates based on comparative genomics.</title>
        <authorList>
            <person name="Mcdougal R."/>
            <person name="Panda P."/>
            <person name="Williams N."/>
            <person name="Studholme D.J."/>
        </authorList>
    </citation>
    <scope>NUCLEOTIDE SEQUENCE</scope>
    <source>
        <strain evidence="1">NZFS 4037</strain>
    </source>
</reference>